<proteinExistence type="inferred from homology"/>
<evidence type="ECO:0000256" key="1">
    <source>
        <dbReference type="ARBA" id="ARBA00008031"/>
    </source>
</evidence>
<dbReference type="PROSITE" id="PS00908">
    <property type="entry name" value="MR_MLE_1"/>
    <property type="match status" value="1"/>
</dbReference>
<dbReference type="InterPro" id="IPR029065">
    <property type="entry name" value="Enolase_C-like"/>
</dbReference>
<evidence type="ECO:0000259" key="3">
    <source>
        <dbReference type="SMART" id="SM00922"/>
    </source>
</evidence>
<dbReference type="InterPro" id="IPR013342">
    <property type="entry name" value="Mandelate_racemase_C"/>
</dbReference>
<dbReference type="InterPro" id="IPR036849">
    <property type="entry name" value="Enolase-like_C_sf"/>
</dbReference>
<dbReference type="CDD" id="cd03316">
    <property type="entry name" value="MR_like"/>
    <property type="match status" value="1"/>
</dbReference>
<keyword evidence="2" id="KW-0479">Metal-binding</keyword>
<dbReference type="SFLD" id="SFLDS00001">
    <property type="entry name" value="Enolase"/>
    <property type="match status" value="1"/>
</dbReference>
<evidence type="ECO:0000256" key="2">
    <source>
        <dbReference type="ARBA" id="ARBA00022723"/>
    </source>
</evidence>
<dbReference type="PANTHER" id="PTHR48080:SF3">
    <property type="entry name" value="ENOLASE SUPERFAMILY MEMBER DDB_G0284701"/>
    <property type="match status" value="1"/>
</dbReference>
<dbReference type="EMBL" id="JACPSX010000045">
    <property type="protein sequence ID" value="MBI3013979.1"/>
    <property type="molecule type" value="Genomic_DNA"/>
</dbReference>
<dbReference type="Proteomes" id="UP000741360">
    <property type="component" value="Unassembled WGS sequence"/>
</dbReference>
<feature type="domain" description="Mandelate racemase/muconate lactonizing enzyme C-terminal" evidence="3">
    <location>
        <begin position="144"/>
        <end position="240"/>
    </location>
</feature>
<dbReference type="SMART" id="SM00922">
    <property type="entry name" value="MR_MLE"/>
    <property type="match status" value="1"/>
</dbReference>
<dbReference type="Gene3D" id="3.30.390.10">
    <property type="entry name" value="Enolase-like, N-terminal domain"/>
    <property type="match status" value="1"/>
</dbReference>
<dbReference type="InterPro" id="IPR029017">
    <property type="entry name" value="Enolase-like_N"/>
</dbReference>
<gene>
    <name evidence="4" type="ORF">HYY65_02685</name>
</gene>
<reference evidence="4" key="1">
    <citation type="submission" date="2020-07" db="EMBL/GenBank/DDBJ databases">
        <title>Huge and variable diversity of episymbiotic CPR bacteria and DPANN archaea in groundwater ecosystems.</title>
        <authorList>
            <person name="He C.Y."/>
            <person name="Keren R."/>
            <person name="Whittaker M."/>
            <person name="Farag I.F."/>
            <person name="Doudna J."/>
            <person name="Cate J.H.D."/>
            <person name="Banfield J.F."/>
        </authorList>
    </citation>
    <scope>NUCLEOTIDE SEQUENCE</scope>
    <source>
        <strain evidence="4">NC_groundwater_717_Ag_S-0.2um_59_8</strain>
    </source>
</reference>
<evidence type="ECO:0000313" key="4">
    <source>
        <dbReference type="EMBL" id="MBI3013979.1"/>
    </source>
</evidence>
<dbReference type="GO" id="GO:0046872">
    <property type="term" value="F:metal ion binding"/>
    <property type="evidence" value="ECO:0007669"/>
    <property type="project" value="UniProtKB-KW"/>
</dbReference>
<dbReference type="InterPro" id="IPR013341">
    <property type="entry name" value="Mandelate_racemase_N_dom"/>
</dbReference>
<dbReference type="InterPro" id="IPR018110">
    <property type="entry name" value="Mandel_Rmase/mucon_lact_enz_CS"/>
</dbReference>
<comment type="caution">
    <text evidence="4">The sequence shown here is derived from an EMBL/GenBank/DDBJ whole genome shotgun (WGS) entry which is preliminary data.</text>
</comment>
<dbReference type="Pfam" id="PF02746">
    <property type="entry name" value="MR_MLE_N"/>
    <property type="match status" value="1"/>
</dbReference>
<name>A0A932GN04_UNCTE</name>
<organism evidence="4 5">
    <name type="scientific">Tectimicrobiota bacterium</name>
    <dbReference type="NCBI Taxonomy" id="2528274"/>
    <lineage>
        <taxon>Bacteria</taxon>
        <taxon>Pseudomonadati</taxon>
        <taxon>Nitrospinota/Tectimicrobiota group</taxon>
        <taxon>Candidatus Tectimicrobiota</taxon>
    </lineage>
</organism>
<comment type="similarity">
    <text evidence="1">Belongs to the mandelate racemase/muconate lactonizing enzyme family.</text>
</comment>
<dbReference type="SUPFAM" id="SSF51604">
    <property type="entry name" value="Enolase C-terminal domain-like"/>
    <property type="match status" value="1"/>
</dbReference>
<dbReference type="Pfam" id="PF13378">
    <property type="entry name" value="MR_MLE_C"/>
    <property type="match status" value="1"/>
</dbReference>
<sequence>MKIDRVDVWAVRIPYFNPIRFAFGTRTVGDYLVLQIYTDTGVCGTGGSGALWPPVSGESIQGALQIVEESFVPHVLLGEDPNCLGKIMDRLDRLCVGNTMTKSAVDFALHDLLGRARGVPVYDLLGGAQRDEIPQEWIVMLDKPEVMAAEAKEWIDAGYTGIKVKFGGNVKEDIKRYELTRKAIGDHIGMCVDANQAYKADGAIQVTNAIEPMGIKFMEQALHRDDVDGCMKLRKHTNVALAADEGAWTVKDARRYIDFQLVDYLHAAPSRIGGLYRMKQYVDMGNAAHVQSIYSIYNSPALEYAASCHFAFAAQPKTIPDEIVGIFNVHGGKHTNEIKESIADPINPPLIGGKITKPKGPGFGMELNVEYMKHYQLHFKSHTKK</sequence>
<dbReference type="PANTHER" id="PTHR48080">
    <property type="entry name" value="D-GALACTONATE DEHYDRATASE-RELATED"/>
    <property type="match status" value="1"/>
</dbReference>
<dbReference type="SUPFAM" id="SSF54826">
    <property type="entry name" value="Enolase N-terminal domain-like"/>
    <property type="match status" value="1"/>
</dbReference>
<accession>A0A932GN04</accession>
<protein>
    <submittedName>
        <fullName evidence="4">Mandelate racemase/muconate lactonizing enzyme family protein</fullName>
    </submittedName>
</protein>
<dbReference type="InterPro" id="IPR034593">
    <property type="entry name" value="DgoD-like"/>
</dbReference>
<evidence type="ECO:0000313" key="5">
    <source>
        <dbReference type="Proteomes" id="UP000741360"/>
    </source>
</evidence>
<dbReference type="Gene3D" id="3.20.20.120">
    <property type="entry name" value="Enolase-like C-terminal domain"/>
    <property type="match status" value="1"/>
</dbReference>
<dbReference type="SFLD" id="SFLDG00180">
    <property type="entry name" value="muconate_cycloisomerase"/>
    <property type="match status" value="1"/>
</dbReference>
<dbReference type="GO" id="GO:0009063">
    <property type="term" value="P:amino acid catabolic process"/>
    <property type="evidence" value="ECO:0007669"/>
    <property type="project" value="InterPro"/>
</dbReference>
<dbReference type="AlphaFoldDB" id="A0A932GN04"/>